<feature type="domain" description="ATP-grasp" evidence="4">
    <location>
        <begin position="109"/>
        <end position="316"/>
    </location>
</feature>
<accession>A0A6J6C8R7</accession>
<evidence type="ECO:0000313" key="5">
    <source>
        <dbReference type="EMBL" id="CAB4547722.1"/>
    </source>
</evidence>
<evidence type="ECO:0000256" key="2">
    <source>
        <dbReference type="ARBA" id="ARBA00022598"/>
    </source>
</evidence>
<evidence type="ECO:0000256" key="1">
    <source>
        <dbReference type="ARBA" id="ARBA00010871"/>
    </source>
</evidence>
<keyword evidence="3" id="KW-0961">Cell wall biogenesis/degradation</keyword>
<proteinExistence type="inferred from homology"/>
<dbReference type="InterPro" id="IPR013815">
    <property type="entry name" value="ATP_grasp_subdomain_1"/>
</dbReference>
<evidence type="ECO:0000256" key="3">
    <source>
        <dbReference type="ARBA" id="ARBA00023316"/>
    </source>
</evidence>
<dbReference type="HAMAP" id="MF_00047">
    <property type="entry name" value="Dala_Dala_lig"/>
    <property type="match status" value="1"/>
</dbReference>
<dbReference type="SMART" id="SM01209">
    <property type="entry name" value="GARS_A"/>
    <property type="match status" value="1"/>
</dbReference>
<organism evidence="5">
    <name type="scientific">freshwater metagenome</name>
    <dbReference type="NCBI Taxonomy" id="449393"/>
    <lineage>
        <taxon>unclassified sequences</taxon>
        <taxon>metagenomes</taxon>
        <taxon>ecological metagenomes</taxon>
    </lineage>
</organism>
<evidence type="ECO:0000259" key="4">
    <source>
        <dbReference type="PROSITE" id="PS50975"/>
    </source>
</evidence>
<dbReference type="PROSITE" id="PS50975">
    <property type="entry name" value="ATP_GRASP"/>
    <property type="match status" value="1"/>
</dbReference>
<dbReference type="InterPro" id="IPR005905">
    <property type="entry name" value="D_ala_D_ala"/>
</dbReference>
<dbReference type="Pfam" id="PF07478">
    <property type="entry name" value="Dala_Dala_lig_C"/>
    <property type="match status" value="1"/>
</dbReference>
<dbReference type="InterPro" id="IPR011761">
    <property type="entry name" value="ATP-grasp"/>
</dbReference>
<dbReference type="SUPFAM" id="SSF52440">
    <property type="entry name" value="PreATP-grasp domain"/>
    <property type="match status" value="1"/>
</dbReference>
<dbReference type="Gene3D" id="3.30.1490.20">
    <property type="entry name" value="ATP-grasp fold, A domain"/>
    <property type="match status" value="1"/>
</dbReference>
<dbReference type="InterPro" id="IPR016185">
    <property type="entry name" value="PreATP-grasp_dom_sf"/>
</dbReference>
<dbReference type="EMBL" id="CAEZSN010000107">
    <property type="protein sequence ID" value="CAB4547722.1"/>
    <property type="molecule type" value="Genomic_DNA"/>
</dbReference>
<dbReference type="AlphaFoldDB" id="A0A6J6C8R7"/>
<dbReference type="GO" id="GO:0008716">
    <property type="term" value="F:D-alanine-D-alanine ligase activity"/>
    <property type="evidence" value="ECO:0007669"/>
    <property type="project" value="InterPro"/>
</dbReference>
<name>A0A6J6C8R7_9ZZZZ</name>
<keyword evidence="2" id="KW-0436">Ligase</keyword>
<sequence length="323" mass="34323">MIPKPKQSGKLRILVLAGGISHEREVSLKSGRRVADALIEQGASVIIREPDSDLLSNIKKDKPDVIWPCLHGATGEDGALRDILALTGVPFVGATAAAARLSWDKSIAKILVEKAGIQTPNSVTLPKESFRELDAEGVLKAISASLAFPVVVKPARSGSAQGVTIVRKQDQLSRAMIDAYVYCDVAIIEKFVEGTELAISVISLGAGPIALPAVEVESSTGQFGYQERYTAGETNYFVPARLTKAVAERAAKMAIQAHESLGLRHLSRVDLIVDKKGTPWFLEANVLPGLTETSLLPQAVLAAGHSLGEVYTSLAESALRGRG</sequence>
<reference evidence="5" key="1">
    <citation type="submission" date="2020-05" db="EMBL/GenBank/DDBJ databases">
        <authorList>
            <person name="Chiriac C."/>
            <person name="Salcher M."/>
            <person name="Ghai R."/>
            <person name="Kavagutti S V."/>
        </authorList>
    </citation>
    <scope>NUCLEOTIDE SEQUENCE</scope>
</reference>
<dbReference type="SUPFAM" id="SSF56059">
    <property type="entry name" value="Glutathione synthetase ATP-binding domain-like"/>
    <property type="match status" value="1"/>
</dbReference>
<gene>
    <name evidence="5" type="ORF">UFOPK1433_00914</name>
</gene>
<dbReference type="GO" id="GO:0046872">
    <property type="term" value="F:metal ion binding"/>
    <property type="evidence" value="ECO:0007669"/>
    <property type="project" value="InterPro"/>
</dbReference>
<dbReference type="PANTHER" id="PTHR23132">
    <property type="entry name" value="D-ALANINE--D-ALANINE LIGASE"/>
    <property type="match status" value="1"/>
</dbReference>
<dbReference type="GO" id="GO:0005524">
    <property type="term" value="F:ATP binding"/>
    <property type="evidence" value="ECO:0007669"/>
    <property type="project" value="InterPro"/>
</dbReference>
<dbReference type="GO" id="GO:0005737">
    <property type="term" value="C:cytoplasm"/>
    <property type="evidence" value="ECO:0007669"/>
    <property type="project" value="InterPro"/>
</dbReference>
<dbReference type="GO" id="GO:0071555">
    <property type="term" value="P:cell wall organization"/>
    <property type="evidence" value="ECO:0007669"/>
    <property type="project" value="UniProtKB-KW"/>
</dbReference>
<dbReference type="InterPro" id="IPR011095">
    <property type="entry name" value="Dala_Dala_lig_C"/>
</dbReference>
<comment type="similarity">
    <text evidence="1">Belongs to the D-alanine--D-alanine ligase family.</text>
</comment>
<dbReference type="PANTHER" id="PTHR23132:SF23">
    <property type="entry name" value="D-ALANINE--D-ALANINE LIGASE B"/>
    <property type="match status" value="1"/>
</dbReference>
<dbReference type="NCBIfam" id="NF002378">
    <property type="entry name" value="PRK01372.1"/>
    <property type="match status" value="1"/>
</dbReference>
<protein>
    <submittedName>
        <fullName evidence="5">Unannotated protein</fullName>
    </submittedName>
</protein>
<dbReference type="PIRSF" id="PIRSF039102">
    <property type="entry name" value="Ddl/VanB"/>
    <property type="match status" value="1"/>
</dbReference>
<dbReference type="Gene3D" id="3.30.470.20">
    <property type="entry name" value="ATP-grasp fold, B domain"/>
    <property type="match status" value="1"/>
</dbReference>
<dbReference type="Gene3D" id="3.40.50.20">
    <property type="match status" value="1"/>
</dbReference>